<proteinExistence type="predicted"/>
<dbReference type="AlphaFoldDB" id="F2RUJ7"/>
<keyword evidence="2" id="KW-1185">Reference proteome</keyword>
<organism evidence="1 2">
    <name type="scientific">Trichophyton tonsurans (strain CBS 112818)</name>
    <name type="common">Scalp ringworm fungus</name>
    <dbReference type="NCBI Taxonomy" id="647933"/>
    <lineage>
        <taxon>Eukaryota</taxon>
        <taxon>Fungi</taxon>
        <taxon>Dikarya</taxon>
        <taxon>Ascomycota</taxon>
        <taxon>Pezizomycotina</taxon>
        <taxon>Eurotiomycetes</taxon>
        <taxon>Eurotiomycetidae</taxon>
        <taxon>Onygenales</taxon>
        <taxon>Arthrodermataceae</taxon>
        <taxon>Trichophyton</taxon>
    </lineage>
</organism>
<accession>F2RUJ7</accession>
<gene>
    <name evidence="1" type="ORF">TESG_02491</name>
</gene>
<dbReference type="HOGENOM" id="CLU_128374_0_0_1"/>
<sequence length="180" mass="20419">MNNSDWRLNTYRKRKTHGSMDISFCTEHGGLVSQCSRVNMGGCGVEVYATTEHRRRDRRFHADQYMDIGMMVIQSVFFCKVTTYIDQSGASKEIQQHLDQAWRKAALTMCLRCLSPTVDVDSMYVWFHTNNTPFRSPPPFPSLGGVVINIQPSPSLVSCLLPKTEEKVDATSSIPRLQQP</sequence>
<name>F2RUJ7_TRIT1</name>
<reference evidence="2" key="1">
    <citation type="journal article" date="2012" name="MBio">
        <title>Comparative genome analysis of Trichophyton rubrum and related dermatophytes reveals candidate genes involved in infection.</title>
        <authorList>
            <person name="Martinez D.A."/>
            <person name="Oliver B.G."/>
            <person name="Graeser Y."/>
            <person name="Goldberg J.M."/>
            <person name="Li W."/>
            <person name="Martinez-Rossi N.M."/>
            <person name="Monod M."/>
            <person name="Shelest E."/>
            <person name="Barton R.C."/>
            <person name="Birch E."/>
            <person name="Brakhage A.A."/>
            <person name="Chen Z."/>
            <person name="Gurr S.J."/>
            <person name="Heiman D."/>
            <person name="Heitman J."/>
            <person name="Kosti I."/>
            <person name="Rossi A."/>
            <person name="Saif S."/>
            <person name="Samalova M."/>
            <person name="Saunders C.W."/>
            <person name="Shea T."/>
            <person name="Summerbell R.C."/>
            <person name="Xu J."/>
            <person name="Young S."/>
            <person name="Zeng Q."/>
            <person name="Birren B.W."/>
            <person name="Cuomo C.A."/>
            <person name="White T.C."/>
        </authorList>
    </citation>
    <scope>NUCLEOTIDE SEQUENCE [LARGE SCALE GENOMIC DNA]</scope>
    <source>
        <strain evidence="2">CBS 112818</strain>
    </source>
</reference>
<evidence type="ECO:0000313" key="1">
    <source>
        <dbReference type="EMBL" id="EGD94996.1"/>
    </source>
</evidence>
<protein>
    <submittedName>
        <fullName evidence="1">Uncharacterized protein</fullName>
    </submittedName>
</protein>
<dbReference type="EMBL" id="GG698485">
    <property type="protein sequence ID" value="EGD94996.1"/>
    <property type="molecule type" value="Genomic_DNA"/>
</dbReference>
<dbReference type="Proteomes" id="UP000009172">
    <property type="component" value="Unassembled WGS sequence"/>
</dbReference>
<evidence type="ECO:0000313" key="2">
    <source>
        <dbReference type="Proteomes" id="UP000009172"/>
    </source>
</evidence>